<dbReference type="PANTHER" id="PTHR13179:SF8">
    <property type="entry name" value="GATOR COMPLEX PROTEIN DEPDC5"/>
    <property type="match status" value="1"/>
</dbReference>
<dbReference type="InterPro" id="IPR036390">
    <property type="entry name" value="WH_DNA-bd_sf"/>
</dbReference>
<gene>
    <name evidence="3" type="ORF">JTE90_011631</name>
</gene>
<dbReference type="Proteomes" id="UP000827092">
    <property type="component" value="Unassembled WGS sequence"/>
</dbReference>
<dbReference type="PANTHER" id="PTHR13179">
    <property type="entry name" value="DEP DOMAIN CONTAINING PROTEIN 5"/>
    <property type="match status" value="1"/>
</dbReference>
<keyword evidence="4" id="KW-1185">Reference proteome</keyword>
<sequence length="1528" mass="175702">MKTFKLLIHNKGFSEESLVISPKDYPTLVIGDIVEISSTEEDCSPLLVQVTTLSTDILQKGCISVDQAIATYFQLKMYTEVSVRVIENLKAVSLDSVELTFKDQYLARSDMWRLKNHMINTCLYPDKKLDYFGIRCQVLEMYLQGEKVSSGIVTEDTKIVYRSASSMVYLFIQMSCEMWDFDINGDLYFEKAIDGFLPALFSKWKKLHCNHDVTIVLFSRTFYEANHIEEFPSSMRECLQQDYKGRFFEDFYRVAVQNERYDDWSPTVILLKKLFNEYLDTVLKHHEKAGLCVPKAINSTSSQGNFLEVLNMSLNVFEKHYMDRSFDRTGQLSVVISPGVGFFEVDRELTIITKQRIIDNGIGSDLVCLGEQPLHAVPLFKFHNKQMPQNTPSVADDYNMPHWINLSFYSTKSQNIYTSFVPRIKLPTLCPEEYKEKESGFSKSKRSRHASQPDPSFPVLFDYDEYDRQVFKVPAHSTNMRNTLSLQRPRKRKETLPNPPGHANLHSNQDSDEFCRLTSSEPAPIYQYSQSHASSSAIAIPHSSYRSSGYQRSSYQSSMGRLEMEDRTPSRQYSNSKENAESDENLPFRTIIGSDPSSESTNNKQGLNRRLKALVNPFNPSQITIKLTSNRRRWTHVFPLGPTGIFMQQHHYQAVPQISAATLASVHNYDYQRSSLLSYDLDGTNEYPQHSSASNLSSIAGEVRSSNSSGRISTSLQPVDNLSSQWGPTGEQEWTPAITTGVDWKSMVIPACLPITTDYFPDRLSLKYDYVISDYDLLPEDISTENAVPRYFQNDEDIIRRPLTTPEVYNELVCQRLQQGFQIILLSKQHASYPSTQVSSSPQFSYAMLNKVPQGNEQVEECLLSIGRIFHKLNLDGPKITVTHYRPRHPHREIKVHYCYRFHAPDSNTYGVSWVDFTSERLENYNWNYLDHYVCNRGEGEFELKESLKYWRLRMLLLPAGQPETRKIIEGSERCDLYNKFSEEDKTQQKEGILKFLEVMNKVKRVSNRKSKIKFSPLPPRRSSMGQAASAMRDRVSSNRVSDRTRMRSNSARMGARPEPSVLPSGRISPATEADGRITIPKLDTISSNPINNEPLEDIFPVEMKKISENSTEQEIIQAMKHPQDGLNFVSKVGWSNFTFISSEAVNWLIENVEGILVEQNAIKMLQNFLDKDLICHVSRARSHSFTYGFYLYYIGSSDDQEMNKVWDKSELSEGEAIYLFEREWMQVELSPSSAVPDIENYNFPSDEDIWCTPYLSKSKLKLKSCNVQIDSGARSGRQEWGQLRYQNVYRPYETFEVVVEWMVATGNKAADLVQCWARKCTAFGFQLVPIPSDPFALPFSNDSDPLRGPIFIPLDLSCLIETSVQSLDEEGLLKLQEKILCKFGFIRYRNPISSAPPQYVHVSGSMFVMLPVRPKQPIVKHLAPLDLTQISSPHEEYITRHFSGVQTKRLSAMNEETDTKIGFLWSWNYMITKRWKNSGTVDENFMRKVMRDFRSFCLNHKSRLEDFWKFSDMSEFGDNSLIMDLES</sequence>
<dbReference type="InterPro" id="IPR048255">
    <property type="entry name" value="IML1_N"/>
</dbReference>
<organism evidence="3 4">
    <name type="scientific">Oedothorax gibbosus</name>
    <dbReference type="NCBI Taxonomy" id="931172"/>
    <lineage>
        <taxon>Eukaryota</taxon>
        <taxon>Metazoa</taxon>
        <taxon>Ecdysozoa</taxon>
        <taxon>Arthropoda</taxon>
        <taxon>Chelicerata</taxon>
        <taxon>Arachnida</taxon>
        <taxon>Araneae</taxon>
        <taxon>Araneomorphae</taxon>
        <taxon>Entelegynae</taxon>
        <taxon>Araneoidea</taxon>
        <taxon>Linyphiidae</taxon>
        <taxon>Erigoninae</taxon>
        <taxon>Oedothorax</taxon>
    </lineage>
</organism>
<dbReference type="GO" id="GO:0005765">
    <property type="term" value="C:lysosomal membrane"/>
    <property type="evidence" value="ECO:0007669"/>
    <property type="project" value="TreeGrafter"/>
</dbReference>
<dbReference type="EMBL" id="JAFNEN010000675">
    <property type="protein sequence ID" value="KAG8178706.1"/>
    <property type="molecule type" value="Genomic_DNA"/>
</dbReference>
<dbReference type="SUPFAM" id="SSF46785">
    <property type="entry name" value="Winged helix' DNA-binding domain"/>
    <property type="match status" value="1"/>
</dbReference>
<evidence type="ECO:0000256" key="1">
    <source>
        <dbReference type="SAM" id="MobiDB-lite"/>
    </source>
</evidence>
<dbReference type="PROSITE" id="PS50186">
    <property type="entry name" value="DEP"/>
    <property type="match status" value="1"/>
</dbReference>
<feature type="compositionally biased region" description="Low complexity" evidence="1">
    <location>
        <begin position="544"/>
        <end position="561"/>
    </location>
</feature>
<feature type="region of interest" description="Disordered" evidence="1">
    <location>
        <begin position="1013"/>
        <end position="1071"/>
    </location>
</feature>
<dbReference type="InterPro" id="IPR045838">
    <property type="entry name" value="DEPDC5_CTD"/>
</dbReference>
<proteinExistence type="predicted"/>
<dbReference type="Pfam" id="PF12257">
    <property type="entry name" value="IML1"/>
    <property type="match status" value="1"/>
</dbReference>
<name>A0AAV6U513_9ARAC</name>
<dbReference type="InterPro" id="IPR027244">
    <property type="entry name" value="IML1"/>
</dbReference>
<accession>A0AAV6U513</accession>
<dbReference type="GO" id="GO:0034198">
    <property type="term" value="P:cellular response to amino acid starvation"/>
    <property type="evidence" value="ECO:0007669"/>
    <property type="project" value="TreeGrafter"/>
</dbReference>
<dbReference type="Gene3D" id="1.10.10.10">
    <property type="entry name" value="Winged helix-like DNA-binding domain superfamily/Winged helix DNA-binding domain"/>
    <property type="match status" value="1"/>
</dbReference>
<dbReference type="GO" id="GO:0010508">
    <property type="term" value="P:positive regulation of autophagy"/>
    <property type="evidence" value="ECO:0007669"/>
    <property type="project" value="TreeGrafter"/>
</dbReference>
<feature type="compositionally biased region" description="Polar residues" evidence="1">
    <location>
        <begin position="716"/>
        <end position="727"/>
    </location>
</feature>
<protein>
    <recommendedName>
        <fullName evidence="2">DEP domain-containing protein</fullName>
    </recommendedName>
</protein>
<dbReference type="SMART" id="SM00049">
    <property type="entry name" value="DEP"/>
    <property type="match status" value="1"/>
</dbReference>
<feature type="domain" description="DEP" evidence="2">
    <location>
        <begin position="1139"/>
        <end position="1197"/>
    </location>
</feature>
<feature type="region of interest" description="Disordered" evidence="1">
    <location>
        <begin position="544"/>
        <end position="605"/>
    </location>
</feature>
<dbReference type="Pfam" id="PF23013">
    <property type="entry name" value="IML1_N"/>
    <property type="match status" value="1"/>
</dbReference>
<dbReference type="GO" id="GO:0035556">
    <property type="term" value="P:intracellular signal transduction"/>
    <property type="evidence" value="ECO:0007669"/>
    <property type="project" value="InterPro"/>
</dbReference>
<evidence type="ECO:0000259" key="2">
    <source>
        <dbReference type="PROSITE" id="PS50186"/>
    </source>
</evidence>
<dbReference type="Pfam" id="PF00610">
    <property type="entry name" value="DEP"/>
    <property type="match status" value="1"/>
</dbReference>
<feature type="compositionally biased region" description="Polar residues" evidence="1">
    <location>
        <begin position="595"/>
        <end position="605"/>
    </location>
</feature>
<dbReference type="InterPro" id="IPR036388">
    <property type="entry name" value="WH-like_DNA-bd_sf"/>
</dbReference>
<reference evidence="3 4" key="1">
    <citation type="journal article" date="2022" name="Nat. Ecol. Evol.">
        <title>A masculinizing supergene underlies an exaggerated male reproductive morph in a spider.</title>
        <authorList>
            <person name="Hendrickx F."/>
            <person name="De Corte Z."/>
            <person name="Sonet G."/>
            <person name="Van Belleghem S.M."/>
            <person name="Kostlbacher S."/>
            <person name="Vangestel C."/>
        </authorList>
    </citation>
    <scope>NUCLEOTIDE SEQUENCE [LARGE SCALE GENOMIC DNA]</scope>
    <source>
        <strain evidence="3">W744_W776</strain>
    </source>
</reference>
<dbReference type="GO" id="GO:1904262">
    <property type="term" value="P:negative regulation of TORC1 signaling"/>
    <property type="evidence" value="ECO:0007669"/>
    <property type="project" value="TreeGrafter"/>
</dbReference>
<dbReference type="InterPro" id="IPR055213">
    <property type="entry name" value="IML1_double_psi_beta_barrel"/>
</dbReference>
<evidence type="ECO:0000313" key="4">
    <source>
        <dbReference type="Proteomes" id="UP000827092"/>
    </source>
</evidence>
<dbReference type="Pfam" id="PF19418">
    <property type="entry name" value="DEPDC5_CTD"/>
    <property type="match status" value="1"/>
</dbReference>
<comment type="caution">
    <text evidence="3">The sequence shown here is derived from an EMBL/GenBank/DDBJ whole genome shotgun (WGS) entry which is preliminary data.</text>
</comment>
<dbReference type="GO" id="GO:0005096">
    <property type="term" value="F:GTPase activator activity"/>
    <property type="evidence" value="ECO:0007669"/>
    <property type="project" value="InterPro"/>
</dbReference>
<dbReference type="InterPro" id="IPR000591">
    <property type="entry name" value="DEP_dom"/>
</dbReference>
<dbReference type="GO" id="GO:1990130">
    <property type="term" value="C:GATOR1 complex"/>
    <property type="evidence" value="ECO:0007669"/>
    <property type="project" value="TreeGrafter"/>
</dbReference>
<evidence type="ECO:0000313" key="3">
    <source>
        <dbReference type="EMBL" id="KAG8178706.1"/>
    </source>
</evidence>
<feature type="compositionally biased region" description="Basic and acidic residues" evidence="1">
    <location>
        <begin position="1032"/>
        <end position="1046"/>
    </location>
</feature>
<feature type="region of interest" description="Disordered" evidence="1">
    <location>
        <begin position="707"/>
        <end position="730"/>
    </location>
</feature>
<feature type="region of interest" description="Disordered" evidence="1">
    <location>
        <begin position="478"/>
        <end position="510"/>
    </location>
</feature>